<dbReference type="PANTHER" id="PTHR11857:SF43">
    <property type="entry name" value="GEO07291P1-RELATED"/>
    <property type="match status" value="1"/>
</dbReference>
<organism evidence="7 8">
    <name type="scientific">Drosophila guanche</name>
    <name type="common">Fruit fly</name>
    <dbReference type="NCBI Taxonomy" id="7266"/>
    <lineage>
        <taxon>Eukaryota</taxon>
        <taxon>Metazoa</taxon>
        <taxon>Ecdysozoa</taxon>
        <taxon>Arthropoda</taxon>
        <taxon>Hexapoda</taxon>
        <taxon>Insecta</taxon>
        <taxon>Pterygota</taxon>
        <taxon>Neoptera</taxon>
        <taxon>Endopterygota</taxon>
        <taxon>Diptera</taxon>
        <taxon>Brachycera</taxon>
        <taxon>Muscomorpha</taxon>
        <taxon>Ephydroidea</taxon>
        <taxon>Drosophilidae</taxon>
        <taxon>Drosophila</taxon>
        <taxon>Sophophora</taxon>
    </lineage>
</organism>
<evidence type="ECO:0000256" key="5">
    <source>
        <dbReference type="ARBA" id="ARBA00023157"/>
    </source>
</evidence>
<feature type="signal peptide" evidence="6">
    <location>
        <begin position="1"/>
        <end position="16"/>
    </location>
</feature>
<dbReference type="OrthoDB" id="6601693at2759"/>
<dbReference type="CDD" id="cd23992">
    <property type="entry name" value="PBP_GOBP"/>
    <property type="match status" value="1"/>
</dbReference>
<evidence type="ECO:0000256" key="3">
    <source>
        <dbReference type="ARBA" id="ARBA00022525"/>
    </source>
</evidence>
<dbReference type="InterPro" id="IPR036728">
    <property type="entry name" value="PBP_GOBP_sf"/>
</dbReference>
<dbReference type="AlphaFoldDB" id="A0A3B0J6A9"/>
<gene>
    <name evidence="7" type="ORF">DGUA_6G003305</name>
</gene>
<dbReference type="PANTHER" id="PTHR11857">
    <property type="entry name" value="ODORANT BINDING PROTEIN-RELATED"/>
    <property type="match status" value="1"/>
</dbReference>
<comment type="subcellular location">
    <subcellularLocation>
        <location evidence="1">Secreted</location>
    </subcellularLocation>
</comment>
<evidence type="ECO:0000256" key="2">
    <source>
        <dbReference type="ARBA" id="ARBA00008098"/>
    </source>
</evidence>
<feature type="chain" id="PRO_5017227118" evidence="6">
    <location>
        <begin position="17"/>
        <end position="131"/>
    </location>
</feature>
<name>A0A3B0J6A9_DROGU</name>
<dbReference type="Pfam" id="PF01395">
    <property type="entry name" value="PBP_GOBP"/>
    <property type="match status" value="1"/>
</dbReference>
<keyword evidence="5" id="KW-1015">Disulfide bond</keyword>
<sequence>MKFLIVLFALVALAVAELQLSDEQKATAHANGALCLQQEGITKDQAMALRSGNFEDTDPKVKCFANCFLEKTGFLVDGQIKPDVVLAKLGPIAGEDNVKTVQAKCDSLKGADNCDTAYQLYQCYQKHHSQI</sequence>
<comment type="similarity">
    <text evidence="2">Belongs to the PBP/GOBP family.</text>
</comment>
<dbReference type="OMA" id="CYLRCFM"/>
<dbReference type="GO" id="GO:0005615">
    <property type="term" value="C:extracellular space"/>
    <property type="evidence" value="ECO:0007669"/>
    <property type="project" value="TreeGrafter"/>
</dbReference>
<dbReference type="GO" id="GO:0007608">
    <property type="term" value="P:sensory perception of smell"/>
    <property type="evidence" value="ECO:0007669"/>
    <property type="project" value="TreeGrafter"/>
</dbReference>
<accession>A0A3B0J6A9</accession>
<protein>
    <submittedName>
        <fullName evidence="7">Blast:General odorant-binding protein 56d</fullName>
    </submittedName>
</protein>
<evidence type="ECO:0000313" key="7">
    <source>
        <dbReference type="EMBL" id="SPP75493.1"/>
    </source>
</evidence>
<evidence type="ECO:0000256" key="1">
    <source>
        <dbReference type="ARBA" id="ARBA00004613"/>
    </source>
</evidence>
<evidence type="ECO:0000313" key="8">
    <source>
        <dbReference type="Proteomes" id="UP000268350"/>
    </source>
</evidence>
<proteinExistence type="inferred from homology"/>
<dbReference type="SMART" id="SM00708">
    <property type="entry name" value="PhBP"/>
    <property type="match status" value="1"/>
</dbReference>
<dbReference type="Proteomes" id="UP000268350">
    <property type="component" value="Unassembled WGS sequence"/>
</dbReference>
<keyword evidence="8" id="KW-1185">Reference proteome</keyword>
<dbReference type="EMBL" id="OUUW01000001">
    <property type="protein sequence ID" value="SPP75493.1"/>
    <property type="molecule type" value="Genomic_DNA"/>
</dbReference>
<keyword evidence="3" id="KW-0964">Secreted</keyword>
<evidence type="ECO:0000256" key="6">
    <source>
        <dbReference type="SAM" id="SignalP"/>
    </source>
</evidence>
<reference evidence="8" key="1">
    <citation type="submission" date="2018-01" db="EMBL/GenBank/DDBJ databases">
        <authorList>
            <person name="Alioto T."/>
            <person name="Alioto T."/>
        </authorList>
    </citation>
    <scope>NUCLEOTIDE SEQUENCE [LARGE SCALE GENOMIC DNA]</scope>
</reference>
<dbReference type="Gene3D" id="1.10.238.20">
    <property type="entry name" value="Pheromone/general odorant binding protein domain"/>
    <property type="match status" value="1"/>
</dbReference>
<dbReference type="GO" id="GO:0005549">
    <property type="term" value="F:odorant binding"/>
    <property type="evidence" value="ECO:0007669"/>
    <property type="project" value="InterPro"/>
</dbReference>
<dbReference type="InterPro" id="IPR006170">
    <property type="entry name" value="PBP/GOBP"/>
</dbReference>
<evidence type="ECO:0000256" key="4">
    <source>
        <dbReference type="ARBA" id="ARBA00022729"/>
    </source>
</evidence>
<keyword evidence="4 6" id="KW-0732">Signal</keyword>
<dbReference type="FunFam" id="1.10.238.20:FF:000001">
    <property type="entry name" value="General odorant-binding protein lush"/>
    <property type="match status" value="1"/>
</dbReference>
<dbReference type="SUPFAM" id="SSF47565">
    <property type="entry name" value="Insect pheromone/odorant-binding proteins"/>
    <property type="match status" value="1"/>
</dbReference>